<accession>A0AAD5KY97</accession>
<dbReference type="Proteomes" id="UP000820818">
    <property type="component" value="Linkage Group LG3"/>
</dbReference>
<comment type="caution">
    <text evidence="1">The sequence shown here is derived from an EMBL/GenBank/DDBJ whole genome shotgun (WGS) entry which is preliminary data.</text>
</comment>
<gene>
    <name evidence="1" type="ORF">GHT06_012796</name>
</gene>
<evidence type="ECO:0000313" key="2">
    <source>
        <dbReference type="Proteomes" id="UP000820818"/>
    </source>
</evidence>
<reference evidence="1 2" key="1">
    <citation type="submission" date="2022-05" db="EMBL/GenBank/DDBJ databases">
        <title>A multi-omics perspective on studying reproductive biology in Daphnia sinensis.</title>
        <authorList>
            <person name="Jia J."/>
        </authorList>
    </citation>
    <scope>NUCLEOTIDE SEQUENCE [LARGE SCALE GENOMIC DNA]</scope>
    <source>
        <strain evidence="1 2">WSL</strain>
    </source>
</reference>
<evidence type="ECO:0000313" key="1">
    <source>
        <dbReference type="EMBL" id="KAI9561834.1"/>
    </source>
</evidence>
<protein>
    <submittedName>
        <fullName evidence="1">Uncharacterized protein</fullName>
    </submittedName>
</protein>
<dbReference type="AlphaFoldDB" id="A0AAD5KY97"/>
<organism evidence="1 2">
    <name type="scientific">Daphnia sinensis</name>
    <dbReference type="NCBI Taxonomy" id="1820382"/>
    <lineage>
        <taxon>Eukaryota</taxon>
        <taxon>Metazoa</taxon>
        <taxon>Ecdysozoa</taxon>
        <taxon>Arthropoda</taxon>
        <taxon>Crustacea</taxon>
        <taxon>Branchiopoda</taxon>
        <taxon>Diplostraca</taxon>
        <taxon>Cladocera</taxon>
        <taxon>Anomopoda</taxon>
        <taxon>Daphniidae</taxon>
        <taxon>Daphnia</taxon>
        <taxon>Daphnia similis group</taxon>
    </lineage>
</organism>
<sequence length="72" mass="7773">MLRTNLSIQAAMRIRRCRLSARATTSSTGPLGLAIRKQPIDSSSWSINSAAGIWAGHCSGGKTKKSGPRYQR</sequence>
<dbReference type="EMBL" id="WJBH02000003">
    <property type="protein sequence ID" value="KAI9561834.1"/>
    <property type="molecule type" value="Genomic_DNA"/>
</dbReference>
<name>A0AAD5KY97_9CRUS</name>
<proteinExistence type="predicted"/>
<keyword evidence="2" id="KW-1185">Reference proteome</keyword>